<proteinExistence type="inferred from homology"/>
<dbReference type="OrthoDB" id="8452484at2"/>
<keyword evidence="4" id="KW-1185">Reference proteome</keyword>
<evidence type="ECO:0000313" key="4">
    <source>
        <dbReference type="Proteomes" id="UP000239494"/>
    </source>
</evidence>
<comment type="caution">
    <text evidence="3">The sequence shown here is derived from an EMBL/GenBank/DDBJ whole genome shotgun (WGS) entry which is preliminary data.</text>
</comment>
<comment type="similarity">
    <text evidence="1 2">Belongs to the enoyl-CoA hydratase/isomerase family.</text>
</comment>
<organism evidence="3 4">
    <name type="scientific">Umezawaea tangerina</name>
    <dbReference type="NCBI Taxonomy" id="84725"/>
    <lineage>
        <taxon>Bacteria</taxon>
        <taxon>Bacillati</taxon>
        <taxon>Actinomycetota</taxon>
        <taxon>Actinomycetes</taxon>
        <taxon>Pseudonocardiales</taxon>
        <taxon>Pseudonocardiaceae</taxon>
        <taxon>Umezawaea</taxon>
    </lineage>
</organism>
<dbReference type="InterPro" id="IPR018376">
    <property type="entry name" value="Enoyl-CoA_hyd/isom_CS"/>
</dbReference>
<sequence>MTISSTSGRKVVLERVGGVAVVTLADPDRRNVLSESLIQDLDDALTEAESDDVVRAVVLTGSGSAFCAGAQLSTLETAAEGHFDKVQRVYDGFLRVLRCPLPTIAAVNGPAVGAGYNLALACDIRVAGESATFDTRFTQLHLHPGGGHTWLLTKAVGSGNAALACLFGDEWTARQALAVGLVSAVHPDSELVDVAITLGNRLEHHEKEFVLTLTRTLRESAQTVHHADALDHETRAQRWSVTRETFVQNVMALRTRISSRR</sequence>
<dbReference type="EMBL" id="PVTF01000005">
    <property type="protein sequence ID" value="PRY41690.1"/>
    <property type="molecule type" value="Genomic_DNA"/>
</dbReference>
<reference evidence="3 4" key="1">
    <citation type="submission" date="2018-03" db="EMBL/GenBank/DDBJ databases">
        <title>Genomic Encyclopedia of Archaeal and Bacterial Type Strains, Phase II (KMG-II): from individual species to whole genera.</title>
        <authorList>
            <person name="Goeker M."/>
        </authorList>
    </citation>
    <scope>NUCLEOTIDE SEQUENCE [LARGE SCALE GENOMIC DNA]</scope>
    <source>
        <strain evidence="3 4">DSM 44720</strain>
    </source>
</reference>
<dbReference type="PROSITE" id="PS00166">
    <property type="entry name" value="ENOYL_COA_HYDRATASE"/>
    <property type="match status" value="1"/>
</dbReference>
<name>A0A2T0T7N5_9PSEU</name>
<evidence type="ECO:0000256" key="2">
    <source>
        <dbReference type="RuleBase" id="RU003707"/>
    </source>
</evidence>
<evidence type="ECO:0000256" key="1">
    <source>
        <dbReference type="ARBA" id="ARBA00005254"/>
    </source>
</evidence>
<dbReference type="PANTHER" id="PTHR11941">
    <property type="entry name" value="ENOYL-COA HYDRATASE-RELATED"/>
    <property type="match status" value="1"/>
</dbReference>
<dbReference type="AlphaFoldDB" id="A0A2T0T7N5"/>
<dbReference type="GO" id="GO:0006635">
    <property type="term" value="P:fatty acid beta-oxidation"/>
    <property type="evidence" value="ECO:0007669"/>
    <property type="project" value="TreeGrafter"/>
</dbReference>
<protein>
    <submittedName>
        <fullName evidence="3">Enoyl-CoA hydratase</fullName>
    </submittedName>
</protein>
<dbReference type="CDD" id="cd06558">
    <property type="entry name" value="crotonase-like"/>
    <property type="match status" value="1"/>
</dbReference>
<dbReference type="GO" id="GO:0003824">
    <property type="term" value="F:catalytic activity"/>
    <property type="evidence" value="ECO:0007669"/>
    <property type="project" value="InterPro"/>
</dbReference>
<dbReference type="InterPro" id="IPR001753">
    <property type="entry name" value="Enoyl-CoA_hydra/iso"/>
</dbReference>
<gene>
    <name evidence="3" type="ORF">CLV43_105448</name>
</gene>
<dbReference type="Gene3D" id="3.90.226.10">
    <property type="entry name" value="2-enoyl-CoA Hydratase, Chain A, domain 1"/>
    <property type="match status" value="1"/>
</dbReference>
<dbReference type="InterPro" id="IPR029045">
    <property type="entry name" value="ClpP/crotonase-like_dom_sf"/>
</dbReference>
<accession>A0A2T0T7N5</accession>
<dbReference type="SUPFAM" id="SSF52096">
    <property type="entry name" value="ClpP/crotonase"/>
    <property type="match status" value="1"/>
</dbReference>
<dbReference type="Pfam" id="PF00378">
    <property type="entry name" value="ECH_1"/>
    <property type="match status" value="1"/>
</dbReference>
<dbReference type="PANTHER" id="PTHR11941:SF54">
    <property type="entry name" value="ENOYL-COA HYDRATASE, MITOCHONDRIAL"/>
    <property type="match status" value="1"/>
</dbReference>
<evidence type="ECO:0000313" key="3">
    <source>
        <dbReference type="EMBL" id="PRY41690.1"/>
    </source>
</evidence>
<dbReference type="RefSeq" id="WP_106188841.1">
    <property type="nucleotide sequence ID" value="NZ_PVTF01000005.1"/>
</dbReference>
<dbReference type="Proteomes" id="UP000239494">
    <property type="component" value="Unassembled WGS sequence"/>
</dbReference>